<feature type="region of interest" description="Disordered" evidence="1">
    <location>
        <begin position="74"/>
        <end position="119"/>
    </location>
</feature>
<accession>A0A4Q7L6P9</accession>
<comment type="caution">
    <text evidence="2">The sequence shown here is derived from an EMBL/GenBank/DDBJ whole genome shotgun (WGS) entry which is preliminary data.</text>
</comment>
<evidence type="ECO:0000313" key="3">
    <source>
        <dbReference type="Proteomes" id="UP000294257"/>
    </source>
</evidence>
<organism evidence="2 3">
    <name type="scientific">Herbihabitans rhizosphaerae</name>
    <dbReference type="NCBI Taxonomy" id="1872711"/>
    <lineage>
        <taxon>Bacteria</taxon>
        <taxon>Bacillati</taxon>
        <taxon>Actinomycetota</taxon>
        <taxon>Actinomycetes</taxon>
        <taxon>Pseudonocardiales</taxon>
        <taxon>Pseudonocardiaceae</taxon>
        <taxon>Herbihabitans</taxon>
    </lineage>
</organism>
<evidence type="ECO:0000256" key="1">
    <source>
        <dbReference type="SAM" id="MobiDB-lite"/>
    </source>
</evidence>
<dbReference type="EMBL" id="SGWQ01000001">
    <property type="protein sequence ID" value="RZS45035.1"/>
    <property type="molecule type" value="Genomic_DNA"/>
</dbReference>
<feature type="compositionally biased region" description="Polar residues" evidence="1">
    <location>
        <begin position="88"/>
        <end position="119"/>
    </location>
</feature>
<keyword evidence="3" id="KW-1185">Reference proteome</keyword>
<evidence type="ECO:0000313" key="2">
    <source>
        <dbReference type="EMBL" id="RZS45035.1"/>
    </source>
</evidence>
<sequence length="119" mass="12203">MIRPAGHSRWNRADIGAIAMIIPVSASICRPASVGVAPSAPCSQKIRNGVSPSVVSRVAKLSAMLAVNDGIRNSRTSISASGPRRRWVTTNAIDTSAPTASGSRTPGRLQPTSGPASTA</sequence>
<proteinExistence type="predicted"/>
<protein>
    <submittedName>
        <fullName evidence="2">Uncharacterized protein</fullName>
    </submittedName>
</protein>
<reference evidence="2 3" key="1">
    <citation type="submission" date="2019-02" db="EMBL/GenBank/DDBJ databases">
        <title>Genomic Encyclopedia of Type Strains, Phase IV (KMG-IV): sequencing the most valuable type-strain genomes for metagenomic binning, comparative biology and taxonomic classification.</title>
        <authorList>
            <person name="Goeker M."/>
        </authorList>
    </citation>
    <scope>NUCLEOTIDE SEQUENCE [LARGE SCALE GENOMIC DNA]</scope>
    <source>
        <strain evidence="2 3">DSM 101727</strain>
    </source>
</reference>
<gene>
    <name evidence="2" type="ORF">EV193_101919</name>
</gene>
<dbReference type="AlphaFoldDB" id="A0A4Q7L6P9"/>
<name>A0A4Q7L6P9_9PSEU</name>
<dbReference type="Proteomes" id="UP000294257">
    <property type="component" value="Unassembled WGS sequence"/>
</dbReference>